<accession>A0A8C5AYH8</accession>
<dbReference type="GeneID" id="115532292"/>
<dbReference type="PANTHER" id="PTHR42735:SF1">
    <property type="entry name" value="PYRIDOXAL-DEPENDENT DECARBOXYLASE DOMAIN-CONTAINING PROTEIN 1-RELATED"/>
    <property type="match status" value="1"/>
</dbReference>
<dbReference type="InterPro" id="IPR055102">
    <property type="entry name" value="PDXDC1-like_3rd"/>
</dbReference>
<reference evidence="10" key="2">
    <citation type="submission" date="2025-09" db="UniProtKB">
        <authorList>
            <consortium name="Ensembl"/>
        </authorList>
    </citation>
    <scope>IDENTIFICATION</scope>
</reference>
<dbReference type="PANTHER" id="PTHR42735">
    <property type="match status" value="1"/>
</dbReference>
<keyword evidence="3" id="KW-0210">Decarboxylase</keyword>
<keyword evidence="11" id="KW-1185">Reference proteome</keyword>
<feature type="domain" description="PDXDC1-like third" evidence="9">
    <location>
        <begin position="488"/>
        <end position="598"/>
    </location>
</feature>
<evidence type="ECO:0000313" key="11">
    <source>
        <dbReference type="Proteomes" id="UP000694546"/>
    </source>
</evidence>
<dbReference type="GO" id="GO:0016831">
    <property type="term" value="F:carboxy-lyase activity"/>
    <property type="evidence" value="ECO:0007669"/>
    <property type="project" value="UniProtKB-KW"/>
</dbReference>
<dbReference type="Proteomes" id="UP000694546">
    <property type="component" value="Chromosome 2"/>
</dbReference>
<evidence type="ECO:0000256" key="3">
    <source>
        <dbReference type="ARBA" id="ARBA00022793"/>
    </source>
</evidence>
<organism evidence="10 11">
    <name type="scientific">Gadus morhua</name>
    <name type="common">Atlantic cod</name>
    <dbReference type="NCBI Taxonomy" id="8049"/>
    <lineage>
        <taxon>Eukaryota</taxon>
        <taxon>Metazoa</taxon>
        <taxon>Chordata</taxon>
        <taxon>Craniata</taxon>
        <taxon>Vertebrata</taxon>
        <taxon>Euteleostomi</taxon>
        <taxon>Actinopterygii</taxon>
        <taxon>Neopterygii</taxon>
        <taxon>Teleostei</taxon>
        <taxon>Neoteleostei</taxon>
        <taxon>Acanthomorphata</taxon>
        <taxon>Zeiogadaria</taxon>
        <taxon>Gadariae</taxon>
        <taxon>Gadiformes</taxon>
        <taxon>Gadoidei</taxon>
        <taxon>Gadidae</taxon>
        <taxon>Gadus</taxon>
    </lineage>
</organism>
<dbReference type="InterPro" id="IPR015421">
    <property type="entry name" value="PyrdxlP-dep_Trfase_major"/>
</dbReference>
<dbReference type="Pfam" id="PF22930">
    <property type="entry name" value="PDXDC1-like_cen"/>
    <property type="match status" value="1"/>
</dbReference>
<dbReference type="InterPro" id="IPR050477">
    <property type="entry name" value="GrpII_AminoAcid_Decarb"/>
</dbReference>
<proteinExistence type="inferred from homology"/>
<dbReference type="FunFam" id="3.40.640.10:FF:000036">
    <property type="entry name" value="pyridoxal-dependent decarboxylase domain-containing protein 1 isoform X2"/>
    <property type="match status" value="1"/>
</dbReference>
<dbReference type="Gene3D" id="3.40.640.10">
    <property type="entry name" value="Type I PLP-dependent aspartate aminotransferase-like (Major domain)"/>
    <property type="match status" value="1"/>
</dbReference>
<dbReference type="Pfam" id="PF22937">
    <property type="entry name" value="PDXDC1-like_cen2"/>
    <property type="match status" value="1"/>
</dbReference>
<dbReference type="InterPro" id="IPR015424">
    <property type="entry name" value="PyrdxlP-dep_Trfase"/>
</dbReference>
<evidence type="ECO:0000259" key="9">
    <source>
        <dbReference type="Pfam" id="PF22937"/>
    </source>
</evidence>
<comment type="similarity">
    <text evidence="2">Belongs to the group II decarboxylase family.</text>
</comment>
<evidence type="ECO:0000256" key="6">
    <source>
        <dbReference type="ARBA" id="ARBA00047190"/>
    </source>
</evidence>
<sequence>MANTALSDMGRYLKEMVNLLEDGQRELAVEVETGSLSRSSCPGPLQGDGQNVANICHLVQELMCEDTEDGDKQSHNRLQSVGQNGHMALLGHCLTAYLSMLNKDGFRKLTTRILSDTTLWLCRLFRYENSSAFFHEDDREGLVRVCRLVLHTLYEDYASEGYAAFSSAQPIIYQSTSSREGLGQHVCNQLGLALSSLCTVPCNTVFGSQHQMDVALLEKLIKEDLDAGKLPLLLIANAGNSSVDRAYRLGRLKELCVKYSMWLHVEGVSLATLALDDMSSSVKRAVHCDSMTLTLGPWLGLPAVPAVTLYRHEDPALSLAAGLTASQPGEKLRPLALWLSLQLLGNEGIVQKIRHATDLSKQLMERLKTVPSIITSVENDVSSPEVLFRFSQETSSGAYNDLLEGCSTEDRDIMDTFNRWLGERLARLVPVGGVDVVELEDDGTCVRFNPLMTAAGLGTQASDVEVLVEKLLELVPVLSSTLRLREEFRREVQRHSPFLSLMEDLAWPGLGTLRYNPQWFADVLEDKQLQEVEKMNCELMKKLQEQETSILFSSGPEYGTARDRIFVGMATEDLVNEDISHLVNTVAALGREIEEKGKLFENMAEVVQRGILEAQLQLQKDSEKRILEEGVLRQLPVVSSVLNWFSPWEASVNGRTFNLTDGLLDSTEPTYSSKDQTSALHLPDTPTTLSSRLQGRKLFLHSEDAGTVTNPGRDSADTAADEAGVSSMPAAALNTNPFSPSSPGPPSVDADQRPEPHAGPVVRQDDSLTSREGRLDPTAR</sequence>
<keyword evidence="4" id="KW-0663">Pyridoxal phosphate</keyword>
<evidence type="ECO:0000313" key="10">
    <source>
        <dbReference type="Ensembl" id="ENSGMOP00000037430.1"/>
    </source>
</evidence>
<feature type="domain" description="PDXDC1/PDXD2 second" evidence="8">
    <location>
        <begin position="408"/>
        <end position="482"/>
    </location>
</feature>
<comment type="cofactor">
    <cofactor evidence="1">
        <name>pyridoxal 5'-phosphate</name>
        <dbReference type="ChEBI" id="CHEBI:597326"/>
    </cofactor>
</comment>
<reference evidence="10" key="1">
    <citation type="submission" date="2025-08" db="UniProtKB">
        <authorList>
            <consortium name="Ensembl"/>
        </authorList>
    </citation>
    <scope>IDENTIFICATION</scope>
</reference>
<gene>
    <name evidence="10" type="primary">pdxdc1</name>
</gene>
<dbReference type="CTD" id="23042"/>
<evidence type="ECO:0000256" key="2">
    <source>
        <dbReference type="ARBA" id="ARBA00009533"/>
    </source>
</evidence>
<name>A0A8C5AYH8_GADMO</name>
<feature type="region of interest" description="Disordered" evidence="7">
    <location>
        <begin position="668"/>
        <end position="688"/>
    </location>
</feature>
<dbReference type="InterPro" id="IPR055103">
    <property type="entry name" value="PDXDC1-like_2nd"/>
</dbReference>
<evidence type="ECO:0000256" key="4">
    <source>
        <dbReference type="ARBA" id="ARBA00022898"/>
    </source>
</evidence>
<feature type="compositionally biased region" description="Basic and acidic residues" evidence="7">
    <location>
        <begin position="763"/>
        <end position="780"/>
    </location>
</feature>
<dbReference type="GeneTree" id="ENSGT00390000009628"/>
<evidence type="ECO:0000256" key="1">
    <source>
        <dbReference type="ARBA" id="ARBA00001933"/>
    </source>
</evidence>
<dbReference type="RefSeq" id="XP_030197867.1">
    <property type="nucleotide sequence ID" value="XM_030342007.1"/>
</dbReference>
<evidence type="ECO:0000256" key="5">
    <source>
        <dbReference type="ARBA" id="ARBA00023239"/>
    </source>
</evidence>
<evidence type="ECO:0000259" key="8">
    <source>
        <dbReference type="Pfam" id="PF22930"/>
    </source>
</evidence>
<protein>
    <recommendedName>
        <fullName evidence="6">Pyridoxal-dependent decarboxylase domain-containing protein 1</fullName>
    </recommendedName>
</protein>
<keyword evidence="5" id="KW-0456">Lyase</keyword>
<dbReference type="SUPFAM" id="SSF53383">
    <property type="entry name" value="PLP-dependent transferases"/>
    <property type="match status" value="1"/>
</dbReference>
<evidence type="ECO:0000256" key="7">
    <source>
        <dbReference type="SAM" id="MobiDB-lite"/>
    </source>
</evidence>
<feature type="region of interest" description="Disordered" evidence="7">
    <location>
        <begin position="702"/>
        <end position="780"/>
    </location>
</feature>
<dbReference type="AlphaFoldDB" id="A0A8C5AYH8"/>
<dbReference type="Ensembl" id="ENSGMOT00000027124.1">
    <property type="protein sequence ID" value="ENSGMOP00000037430.1"/>
    <property type="gene ID" value="ENSGMOG00000013856.2"/>
</dbReference>